<evidence type="ECO:0008006" key="4">
    <source>
        <dbReference type="Google" id="ProtNLM"/>
    </source>
</evidence>
<accession>A0A438K304</accession>
<evidence type="ECO:0000313" key="3">
    <source>
        <dbReference type="Proteomes" id="UP000288805"/>
    </source>
</evidence>
<proteinExistence type="predicted"/>
<name>A0A438K304_VITVI</name>
<evidence type="ECO:0000256" key="1">
    <source>
        <dbReference type="SAM" id="Coils"/>
    </source>
</evidence>
<sequence>MLLTIKEMIDQADRMKELDKEHQKEVEEKIELAKKFLQNKKGPTPFRFENMWLKEEGFIDLDEVMGFLRKFHEQGKFVESINATFLILAPKVGGAIFLKDFRPNAFVEEGRQTLDVMLITNEVIDSMLKSNTLRVLCKLDIEKAYDHVFQSSKGLRQGDPLSPYSFVLAMEALICLRERASGFLSSIKVNGRVEKGAPHNSLAALDGVEERIVRLRLKQIQRDFLWGGGAIERKPHLVKWVTVC</sequence>
<organism evidence="2 3">
    <name type="scientific">Vitis vinifera</name>
    <name type="common">Grape</name>
    <dbReference type="NCBI Taxonomy" id="29760"/>
    <lineage>
        <taxon>Eukaryota</taxon>
        <taxon>Viridiplantae</taxon>
        <taxon>Streptophyta</taxon>
        <taxon>Embryophyta</taxon>
        <taxon>Tracheophyta</taxon>
        <taxon>Spermatophyta</taxon>
        <taxon>Magnoliopsida</taxon>
        <taxon>eudicotyledons</taxon>
        <taxon>Gunneridae</taxon>
        <taxon>Pentapetalae</taxon>
        <taxon>rosids</taxon>
        <taxon>Vitales</taxon>
        <taxon>Vitaceae</taxon>
        <taxon>Viteae</taxon>
        <taxon>Vitis</taxon>
    </lineage>
</organism>
<dbReference type="AlphaFoldDB" id="A0A438K304"/>
<reference evidence="2 3" key="1">
    <citation type="journal article" date="2018" name="PLoS Genet.">
        <title>Population sequencing reveals clonal diversity and ancestral inbreeding in the grapevine cultivar Chardonnay.</title>
        <authorList>
            <person name="Roach M.J."/>
            <person name="Johnson D.L."/>
            <person name="Bohlmann J."/>
            <person name="van Vuuren H.J."/>
            <person name="Jones S.J."/>
            <person name="Pretorius I.S."/>
            <person name="Schmidt S.A."/>
            <person name="Borneman A.R."/>
        </authorList>
    </citation>
    <scope>NUCLEOTIDE SEQUENCE [LARGE SCALE GENOMIC DNA]</scope>
    <source>
        <strain evidence="3">cv. Chardonnay</strain>
        <tissue evidence="2">Leaf</tissue>
    </source>
</reference>
<dbReference type="InterPro" id="IPR052343">
    <property type="entry name" value="Retrotransposon-Effector_Assoc"/>
</dbReference>
<gene>
    <name evidence="2" type="ORF">CK203_009206</name>
</gene>
<dbReference type="PANTHER" id="PTHR46890">
    <property type="entry name" value="NON-LTR RETROLELEMENT REVERSE TRANSCRIPTASE-LIKE PROTEIN-RELATED"/>
    <property type="match status" value="1"/>
</dbReference>
<dbReference type="PANTHER" id="PTHR46890:SF1">
    <property type="entry name" value="REVERSE TRANSCRIPTASE DOMAIN-CONTAINING PROTEIN"/>
    <property type="match status" value="1"/>
</dbReference>
<dbReference type="EMBL" id="QGNW01000018">
    <property type="protein sequence ID" value="RVX15596.1"/>
    <property type="molecule type" value="Genomic_DNA"/>
</dbReference>
<dbReference type="Proteomes" id="UP000288805">
    <property type="component" value="Unassembled WGS sequence"/>
</dbReference>
<protein>
    <recommendedName>
        <fullName evidence="4">Reverse transcriptase domain-containing protein</fullName>
    </recommendedName>
</protein>
<evidence type="ECO:0000313" key="2">
    <source>
        <dbReference type="EMBL" id="RVX15596.1"/>
    </source>
</evidence>
<keyword evidence="1" id="KW-0175">Coiled coil</keyword>
<comment type="caution">
    <text evidence="2">The sequence shown here is derived from an EMBL/GenBank/DDBJ whole genome shotgun (WGS) entry which is preliminary data.</text>
</comment>
<feature type="coiled-coil region" evidence="1">
    <location>
        <begin position="5"/>
        <end position="35"/>
    </location>
</feature>